<feature type="transmembrane region" description="Helical" evidence="5">
    <location>
        <begin position="290"/>
        <end position="312"/>
    </location>
</feature>
<dbReference type="InterPro" id="IPR010559">
    <property type="entry name" value="Sig_transdc_His_kin_internal"/>
</dbReference>
<evidence type="ECO:0000256" key="1">
    <source>
        <dbReference type="ARBA" id="ARBA00004370"/>
    </source>
</evidence>
<dbReference type="EMBL" id="CP136422">
    <property type="protein sequence ID" value="WPX73535.1"/>
    <property type="molecule type" value="Genomic_DNA"/>
</dbReference>
<name>A0ABZ0U9A2_9FIRM</name>
<protein>
    <recommendedName>
        <fullName evidence="6">HAMP domain-containing protein</fullName>
    </recommendedName>
</protein>
<dbReference type="PANTHER" id="PTHR34220:SF7">
    <property type="entry name" value="SENSOR HISTIDINE KINASE YPDA"/>
    <property type="match status" value="1"/>
</dbReference>
<keyword evidence="5" id="KW-0472">Membrane</keyword>
<keyword evidence="2" id="KW-0597">Phosphoprotein</keyword>
<keyword evidence="8" id="KW-1185">Reference proteome</keyword>
<dbReference type="InterPro" id="IPR003660">
    <property type="entry name" value="HAMP_dom"/>
</dbReference>
<evidence type="ECO:0000256" key="3">
    <source>
        <dbReference type="ARBA" id="ARBA00022679"/>
    </source>
</evidence>
<proteinExistence type="predicted"/>
<dbReference type="InterPro" id="IPR003594">
    <property type="entry name" value="HATPase_dom"/>
</dbReference>
<dbReference type="InterPro" id="IPR050640">
    <property type="entry name" value="Bact_2-comp_sensor_kinase"/>
</dbReference>
<accession>A0ABZ0U9A2</accession>
<gene>
    <name evidence="7" type="ORF">BLCOC_18850</name>
</gene>
<dbReference type="Pfam" id="PF06580">
    <property type="entry name" value="His_kinase"/>
    <property type="match status" value="1"/>
</dbReference>
<dbReference type="Gene3D" id="6.10.340.10">
    <property type="match status" value="1"/>
</dbReference>
<evidence type="ECO:0000256" key="5">
    <source>
        <dbReference type="SAM" id="Phobius"/>
    </source>
</evidence>
<keyword evidence="4" id="KW-0418">Kinase</keyword>
<comment type="subcellular location">
    <subcellularLocation>
        <location evidence="1">Membrane</location>
    </subcellularLocation>
</comment>
<dbReference type="PROSITE" id="PS50885">
    <property type="entry name" value="HAMP"/>
    <property type="match status" value="1"/>
</dbReference>
<keyword evidence="5" id="KW-1133">Transmembrane helix</keyword>
<evidence type="ECO:0000256" key="2">
    <source>
        <dbReference type="ARBA" id="ARBA00022553"/>
    </source>
</evidence>
<dbReference type="Proteomes" id="UP001325248">
    <property type="component" value="Chromosome"/>
</dbReference>
<evidence type="ECO:0000259" key="6">
    <source>
        <dbReference type="PROSITE" id="PS50885"/>
    </source>
</evidence>
<keyword evidence="5" id="KW-0812">Transmembrane</keyword>
<evidence type="ECO:0000313" key="7">
    <source>
        <dbReference type="EMBL" id="WPX73535.1"/>
    </source>
</evidence>
<dbReference type="PANTHER" id="PTHR34220">
    <property type="entry name" value="SENSOR HISTIDINE KINASE YPDA"/>
    <property type="match status" value="1"/>
</dbReference>
<sequence>MKKSKRFYGIRKKLVIFTILAAILPLGIMGVVLAGSINRNVTDLNLENYSHSNSKMIGNYQMMVQGFDELTRNYITNSYIQKSLERKELLPQDKAYVNRSLWYSNNQYAEYGIFLDNKGNEYFANKVITDVNPEDILSTELSRALADNYSLTRIMYSTVLINGQKDSGIFLVRNIRHMEQNVSPGILIIKLNQDFYNNIFFDVNQKSPAVYAMATMEGEICCQTGGVEQDGEISIEILRKAKEKLPREADEVVHFAADSQICFVNTDKDQDFIFLSVVPKSVIQAPAVSFLKSLGVTMMVSVILCIVISAFVSHPFRKAISGISRIMSNFDGESLNQEIQISTNTELDQVAVSYNKMLKHIGSLMEEVKKEQEEIRINEYNSLVYQINPHFLYNTLDNIHMLARMDGDEIMVRLIQSLSNMLRISISKGENDVPLRKELEHVRCYLDIEQIRNENLFEYEIEADEAVQQGVIPKIILQPVVENSIKYGFAHMDDGGKIKVTARSMEGFIELCVKNNGSVIETEVLEKLNQMQYQGMEQIRKTFPQKRGGYGISNVVCRLCLRYGDKFRISYKSTKETGTVCMIRLPIEKGSDCIHEPLCQSIFGDTKQLEK</sequence>
<organism evidence="7 8">
    <name type="scientific">Blautia producta</name>
    <dbReference type="NCBI Taxonomy" id="33035"/>
    <lineage>
        <taxon>Bacteria</taxon>
        <taxon>Bacillati</taxon>
        <taxon>Bacillota</taxon>
        <taxon>Clostridia</taxon>
        <taxon>Lachnospirales</taxon>
        <taxon>Lachnospiraceae</taxon>
        <taxon>Blautia</taxon>
    </lineage>
</organism>
<dbReference type="Gene3D" id="3.30.565.10">
    <property type="entry name" value="Histidine kinase-like ATPase, C-terminal domain"/>
    <property type="match status" value="1"/>
</dbReference>
<dbReference type="InterPro" id="IPR036890">
    <property type="entry name" value="HATPase_C_sf"/>
</dbReference>
<keyword evidence="3" id="KW-0808">Transferase</keyword>
<reference evidence="7" key="1">
    <citation type="submission" date="2023-10" db="EMBL/GenBank/DDBJ databases">
        <title>Genome sequence of Blautia coccoides DSM 935.</title>
        <authorList>
            <person name="Boeer T."/>
            <person name="Bengelsdorf F.R."/>
            <person name="Daniel R."/>
            <person name="Poehlein A."/>
        </authorList>
    </citation>
    <scope>NUCLEOTIDE SEQUENCE [LARGE SCALE GENOMIC DNA]</scope>
    <source>
        <strain evidence="7">DSM 935</strain>
    </source>
</reference>
<dbReference type="Pfam" id="PF02518">
    <property type="entry name" value="HATPase_c"/>
    <property type="match status" value="1"/>
</dbReference>
<evidence type="ECO:0000313" key="8">
    <source>
        <dbReference type="Proteomes" id="UP001325248"/>
    </source>
</evidence>
<dbReference type="SUPFAM" id="SSF55874">
    <property type="entry name" value="ATPase domain of HSP90 chaperone/DNA topoisomerase II/histidine kinase"/>
    <property type="match status" value="1"/>
</dbReference>
<evidence type="ECO:0000256" key="4">
    <source>
        <dbReference type="ARBA" id="ARBA00022777"/>
    </source>
</evidence>
<feature type="domain" description="HAMP" evidence="6">
    <location>
        <begin position="314"/>
        <end position="366"/>
    </location>
</feature>